<proteinExistence type="predicted"/>
<evidence type="ECO:0000256" key="3">
    <source>
        <dbReference type="ARBA" id="ARBA00022801"/>
    </source>
</evidence>
<keyword evidence="4" id="KW-0460">Magnesium</keyword>
<evidence type="ECO:0000259" key="6">
    <source>
        <dbReference type="Pfam" id="PF10150"/>
    </source>
</evidence>
<dbReference type="GO" id="GO:0016787">
    <property type="term" value="F:hydrolase activity"/>
    <property type="evidence" value="ECO:0007669"/>
    <property type="project" value="UniProtKB-KW"/>
</dbReference>
<name>A0ABU0DRS3_9BACI</name>
<dbReference type="EC" id="3.1.26.-" evidence="7"/>
<accession>A0ABU0DRS3</accession>
<keyword evidence="5" id="KW-0694">RNA-binding</keyword>
<dbReference type="InterPro" id="IPR004659">
    <property type="entry name" value="RNase_E/G"/>
</dbReference>
<dbReference type="RefSeq" id="WP_307066594.1">
    <property type="nucleotide sequence ID" value="NZ_JAUSUP010000001.1"/>
</dbReference>
<dbReference type="PANTHER" id="PTHR30001:SF0">
    <property type="entry name" value="RIBONUCLEASE G"/>
    <property type="match status" value="1"/>
</dbReference>
<organism evidence="7 8">
    <name type="scientific">Alkalibacillus filiformis</name>
    <dbReference type="NCBI Taxonomy" id="200990"/>
    <lineage>
        <taxon>Bacteria</taxon>
        <taxon>Bacillati</taxon>
        <taxon>Bacillota</taxon>
        <taxon>Bacilli</taxon>
        <taxon>Bacillales</taxon>
        <taxon>Bacillaceae</taxon>
        <taxon>Alkalibacillus</taxon>
    </lineage>
</organism>
<evidence type="ECO:0000313" key="8">
    <source>
        <dbReference type="Proteomes" id="UP001236723"/>
    </source>
</evidence>
<protein>
    <submittedName>
        <fullName evidence="7">Ribonuclease G</fullName>
        <ecNumber evidence="7">3.1.26.-</ecNumber>
    </submittedName>
</protein>
<dbReference type="Proteomes" id="UP001236723">
    <property type="component" value="Unassembled WGS sequence"/>
</dbReference>
<evidence type="ECO:0000256" key="4">
    <source>
        <dbReference type="ARBA" id="ARBA00022842"/>
    </source>
</evidence>
<dbReference type="InterPro" id="IPR019307">
    <property type="entry name" value="RNA-bd_AU-1/RNase_E/G"/>
</dbReference>
<dbReference type="Gene3D" id="2.40.50.140">
    <property type="entry name" value="Nucleic acid-binding proteins"/>
    <property type="match status" value="1"/>
</dbReference>
<keyword evidence="8" id="KW-1185">Reference proteome</keyword>
<dbReference type="PANTHER" id="PTHR30001">
    <property type="entry name" value="RIBONUCLEASE"/>
    <property type="match status" value="1"/>
</dbReference>
<dbReference type="Pfam" id="PF10150">
    <property type="entry name" value="RNase_E_G"/>
    <property type="match status" value="1"/>
</dbReference>
<evidence type="ECO:0000256" key="1">
    <source>
        <dbReference type="ARBA" id="ARBA00001946"/>
    </source>
</evidence>
<evidence type="ECO:0000313" key="7">
    <source>
        <dbReference type="EMBL" id="MDQ0351153.1"/>
    </source>
</evidence>
<reference evidence="7 8" key="1">
    <citation type="submission" date="2023-07" db="EMBL/GenBank/DDBJ databases">
        <title>Genomic Encyclopedia of Type Strains, Phase IV (KMG-IV): sequencing the most valuable type-strain genomes for metagenomic binning, comparative biology and taxonomic classification.</title>
        <authorList>
            <person name="Goeker M."/>
        </authorList>
    </citation>
    <scope>NUCLEOTIDE SEQUENCE [LARGE SCALE GENOMIC DNA]</scope>
    <source>
        <strain evidence="7 8">DSM 15448</strain>
    </source>
</reference>
<comment type="cofactor">
    <cofactor evidence="1">
        <name>Mg(2+)</name>
        <dbReference type="ChEBI" id="CHEBI:18420"/>
    </cofactor>
</comment>
<keyword evidence="2" id="KW-0479">Metal-binding</keyword>
<feature type="domain" description="RNA-binding protein AU-1/Ribonuclease E/G" evidence="6">
    <location>
        <begin position="104"/>
        <end position="361"/>
    </location>
</feature>
<evidence type="ECO:0000256" key="2">
    <source>
        <dbReference type="ARBA" id="ARBA00022723"/>
    </source>
</evidence>
<keyword evidence="3 7" id="KW-0378">Hydrolase</keyword>
<dbReference type="SUPFAM" id="SSF50249">
    <property type="entry name" value="Nucleic acid-binding proteins"/>
    <property type="match status" value="1"/>
</dbReference>
<evidence type="ECO:0000256" key="5">
    <source>
        <dbReference type="ARBA" id="ARBA00022884"/>
    </source>
</evidence>
<dbReference type="EMBL" id="JAUSUP010000001">
    <property type="protein sequence ID" value="MDQ0351153.1"/>
    <property type="molecule type" value="Genomic_DNA"/>
</dbReference>
<comment type="caution">
    <text evidence="7">The sequence shown here is derived from an EMBL/GenBank/DDBJ whole genome shotgun (WGS) entry which is preliminary data.</text>
</comment>
<sequence>MRKIYLQTKTSHQMIYDFEDGHLTNIKYQKAEHLQVGDIVSGIIHQVDKRLKAAFVDIGQSDLAYLAFENVYNGQVHKGERLILQVERLATKTKKASLSTMIQLKSDALVYLPLENSINISNKLNTDEQEQLKEKLDHIVDHGGVVARTVAGQLDYNELKQQYNQLKSKWDTVSRHNQSKGVLLKEQNLFSQLLRSVSCSAVDELIVDDLDKVQIYKQSFDHLSHLIQYDRQFYSNKPISITELYELLANRHVKLNNGATITIDQTEALTAIDVDFGSFKDETSKHPPYMDINVKAAKESAKQIRNRNISGAIVIDFLNMKTKREQQMVMNVFREEAENDDAQVHVVGFTRLGMLEVTRKRINENIYQFLGVDERSLGITDAFSYKELEENLLVYEANPDVDCVLVEVQPHQIVNWKAMIERIAHHHRFHFECYISQNGSLHTPYKLYKIGDVNWLLSRQEEGQLNIDKVF</sequence>
<gene>
    <name evidence="7" type="ORF">J2R98_000956</name>
</gene>
<dbReference type="InterPro" id="IPR012340">
    <property type="entry name" value="NA-bd_OB-fold"/>
</dbReference>